<dbReference type="Pfam" id="PF00400">
    <property type="entry name" value="WD40"/>
    <property type="match status" value="4"/>
</dbReference>
<feature type="repeat" description="WD" evidence="3">
    <location>
        <begin position="328"/>
        <end position="352"/>
    </location>
</feature>
<feature type="region of interest" description="Disordered" evidence="4">
    <location>
        <begin position="797"/>
        <end position="892"/>
    </location>
</feature>
<feature type="compositionally biased region" description="Polar residues" evidence="4">
    <location>
        <begin position="936"/>
        <end position="949"/>
    </location>
</feature>
<feature type="region of interest" description="Disordered" evidence="4">
    <location>
        <begin position="171"/>
        <end position="196"/>
    </location>
</feature>
<feature type="compositionally biased region" description="Polar residues" evidence="4">
    <location>
        <begin position="867"/>
        <end position="885"/>
    </location>
</feature>
<feature type="region of interest" description="Disordered" evidence="4">
    <location>
        <begin position="920"/>
        <end position="957"/>
    </location>
</feature>
<dbReference type="FunFam" id="2.130.10.10:FF:000697">
    <property type="entry name" value="WD repeat protein, variant"/>
    <property type="match status" value="1"/>
</dbReference>
<organism evidence="5 6">
    <name type="scientific">Cudoniella acicularis</name>
    <dbReference type="NCBI Taxonomy" id="354080"/>
    <lineage>
        <taxon>Eukaryota</taxon>
        <taxon>Fungi</taxon>
        <taxon>Dikarya</taxon>
        <taxon>Ascomycota</taxon>
        <taxon>Pezizomycotina</taxon>
        <taxon>Leotiomycetes</taxon>
        <taxon>Helotiales</taxon>
        <taxon>Tricladiaceae</taxon>
        <taxon>Cudoniella</taxon>
    </lineage>
</organism>
<dbReference type="AlphaFoldDB" id="A0A8H4RPI4"/>
<feature type="region of interest" description="Disordered" evidence="4">
    <location>
        <begin position="749"/>
        <end position="779"/>
    </location>
</feature>
<evidence type="ECO:0008006" key="7">
    <source>
        <dbReference type="Google" id="ProtNLM"/>
    </source>
</evidence>
<feature type="region of interest" description="Disordered" evidence="4">
    <location>
        <begin position="360"/>
        <end position="379"/>
    </location>
</feature>
<feature type="region of interest" description="Disordered" evidence="4">
    <location>
        <begin position="297"/>
        <end position="323"/>
    </location>
</feature>
<dbReference type="InterPro" id="IPR015943">
    <property type="entry name" value="WD40/YVTN_repeat-like_dom_sf"/>
</dbReference>
<name>A0A8H4RPI4_9HELO</name>
<evidence type="ECO:0000256" key="3">
    <source>
        <dbReference type="PROSITE-ProRule" id="PRU00221"/>
    </source>
</evidence>
<feature type="compositionally biased region" description="Low complexity" evidence="4">
    <location>
        <begin position="844"/>
        <end position="856"/>
    </location>
</feature>
<dbReference type="PANTHER" id="PTHR14221">
    <property type="entry name" value="WD REPEAT DOMAIN 44"/>
    <property type="match status" value="1"/>
</dbReference>
<comment type="caution">
    <text evidence="5">The sequence shown here is derived from an EMBL/GenBank/DDBJ whole genome shotgun (WGS) entry which is preliminary data.</text>
</comment>
<dbReference type="CDD" id="cd00200">
    <property type="entry name" value="WD40"/>
    <property type="match status" value="1"/>
</dbReference>
<evidence type="ECO:0000313" key="5">
    <source>
        <dbReference type="EMBL" id="KAF4632062.1"/>
    </source>
</evidence>
<dbReference type="PROSITE" id="PS50294">
    <property type="entry name" value="WD_REPEATS_REGION"/>
    <property type="match status" value="2"/>
</dbReference>
<feature type="compositionally biased region" description="Polar residues" evidence="4">
    <location>
        <begin position="100"/>
        <end position="113"/>
    </location>
</feature>
<protein>
    <recommendedName>
        <fullName evidence="7">WD repeat-containing protein 44</fullName>
    </recommendedName>
</protein>
<dbReference type="SUPFAM" id="SSF50978">
    <property type="entry name" value="WD40 repeat-like"/>
    <property type="match status" value="1"/>
</dbReference>
<feature type="compositionally biased region" description="Polar residues" evidence="4">
    <location>
        <begin position="71"/>
        <end position="92"/>
    </location>
</feature>
<feature type="compositionally biased region" description="Polar residues" evidence="4">
    <location>
        <begin position="121"/>
        <end position="133"/>
    </location>
</feature>
<evidence type="ECO:0000256" key="2">
    <source>
        <dbReference type="ARBA" id="ARBA00022737"/>
    </source>
</evidence>
<feature type="repeat" description="WD" evidence="3">
    <location>
        <begin position="391"/>
        <end position="431"/>
    </location>
</feature>
<keyword evidence="2" id="KW-0677">Repeat</keyword>
<proteinExistence type="predicted"/>
<feature type="compositionally biased region" description="Basic and acidic residues" evidence="4">
    <location>
        <begin position="360"/>
        <end position="369"/>
    </location>
</feature>
<dbReference type="PANTHER" id="PTHR14221:SF0">
    <property type="entry name" value="WD REPEAT-CONTAINING PROTEIN 44"/>
    <property type="match status" value="1"/>
</dbReference>
<reference evidence="5 6" key="1">
    <citation type="submission" date="2020-03" db="EMBL/GenBank/DDBJ databases">
        <title>Draft Genome Sequence of Cudoniella acicularis.</title>
        <authorList>
            <person name="Buettner E."/>
            <person name="Kellner H."/>
        </authorList>
    </citation>
    <scope>NUCLEOTIDE SEQUENCE [LARGE SCALE GENOMIC DNA]</scope>
    <source>
        <strain evidence="5 6">DSM 108380</strain>
    </source>
</reference>
<accession>A0A8H4RPI4</accession>
<feature type="region of interest" description="Disordered" evidence="4">
    <location>
        <begin position="663"/>
        <end position="700"/>
    </location>
</feature>
<feature type="compositionally biased region" description="Low complexity" evidence="4">
    <location>
        <begin position="819"/>
        <end position="836"/>
    </location>
</feature>
<dbReference type="EMBL" id="JAAMPI010000384">
    <property type="protein sequence ID" value="KAF4632062.1"/>
    <property type="molecule type" value="Genomic_DNA"/>
</dbReference>
<dbReference type="Proteomes" id="UP000566819">
    <property type="component" value="Unassembled WGS sequence"/>
</dbReference>
<evidence type="ECO:0000313" key="6">
    <source>
        <dbReference type="Proteomes" id="UP000566819"/>
    </source>
</evidence>
<dbReference type="InterPro" id="IPR036322">
    <property type="entry name" value="WD40_repeat_dom_sf"/>
</dbReference>
<feature type="repeat" description="WD" evidence="3">
    <location>
        <begin position="431"/>
        <end position="465"/>
    </location>
</feature>
<keyword evidence="6" id="KW-1185">Reference proteome</keyword>
<evidence type="ECO:0000256" key="1">
    <source>
        <dbReference type="ARBA" id="ARBA00022574"/>
    </source>
</evidence>
<dbReference type="PROSITE" id="PS50082">
    <property type="entry name" value="WD_REPEATS_2"/>
    <property type="match status" value="3"/>
</dbReference>
<sequence>MAQFAQHGMAAFIQQPNSEKNTQHIFGTLTLTLPVISLQRDRSQALKNPIEVGLVASSSGIHGIKVIDTQNLDGSATGTSTGVDSPSNTTDGGQSGRPRSATSSEGNPQTNAKKSPIKSIRNVSSKDVNSGKPTSPPGRPETAIDPLSHHILKRTNTENTIPPKLRHVGTMDSGTGEATSPVSPELGPPGRQLTPEIIRNDINPTKEKKKGVSFLSRFSIIGGKKKDQLDVDDDESELGNPRTEGMNAHVFASSIGANGYIPQYKEPPRYIKVRAHNKKLREFNRMFLAQELSGAKHESADEKVPGLTTTELNPHSKLTKPPKTGGAIWATEFSKDGKYLAAAGRDQVVRIWAVISTPEERQAHEHEEDSSTSGGERLSAPVFRSKPIREFEGHTGEILDLSWSKNNFLLSSSMDKTVRLWHISRQECLCTFKHKDFVTSIAFHPTDDRFFLAGSLDSVLRLWSIPDKSVAFWNQLPDLITAVAFSPDGKTAIAGVLSGLCLFYETEGLKYHTQIHVRSSRGKNAKGSKITGIRTTTFPPGDPEGDIKVLITSNDSRVRMYNLRDKGLEMKFRGHENTCSQINASFSDDTEYIICGSEDRKAYIWNTGPADSENKDKRPLELFEAHSDMVTAAVIAPSKTRQLLSASGDPIYDLCNPPPVTLLSREESNASSMPRTDSDKRHSDPVSEPHVKKPEESPAYLARCTHPDGNIIITADYLGGIKVFRQDCAYQKRLQNTWETGSTFSKKMLGRSNSIMTRNSGGSHSRRNSVSQASLATPQMPSDHILSWRNSVLDNNGVRSTAKTSRSDRSISPGKLNRSSHQSSTTNSQNNLASAARQQPYAGTPLTHTTSSVSTTSPPPSIYKATSYGTSQPPTPSFTFQSANDDNPMRVDSSGKSYQFWNPSSWRNEVKAQIATHDPDKLDTDELRPPIGRGQSVISKLSSDENTSGLEDESEGEALSCKKCGGKDFRARKVIGKGQRLVCTKCGTTAD</sequence>
<feature type="compositionally biased region" description="Polar residues" evidence="4">
    <location>
        <begin position="172"/>
        <end position="182"/>
    </location>
</feature>
<dbReference type="SMART" id="SM00320">
    <property type="entry name" value="WD40"/>
    <property type="match status" value="6"/>
</dbReference>
<feature type="region of interest" description="Disordered" evidence="4">
    <location>
        <begin position="71"/>
        <end position="149"/>
    </location>
</feature>
<feature type="compositionally biased region" description="Basic and acidic residues" evidence="4">
    <location>
        <begin position="676"/>
        <end position="696"/>
    </location>
</feature>
<keyword evidence="1 3" id="KW-0853">WD repeat</keyword>
<dbReference type="Gene3D" id="2.130.10.10">
    <property type="entry name" value="YVTN repeat-like/Quinoprotein amine dehydrogenase"/>
    <property type="match status" value="2"/>
</dbReference>
<feature type="compositionally biased region" description="Low complexity" evidence="4">
    <location>
        <begin position="758"/>
        <end position="771"/>
    </location>
</feature>
<dbReference type="InterPro" id="IPR001680">
    <property type="entry name" value="WD40_rpt"/>
</dbReference>
<dbReference type="InterPro" id="IPR040324">
    <property type="entry name" value="WDR44/Dgr2"/>
</dbReference>
<dbReference type="OrthoDB" id="1932312at2759"/>
<gene>
    <name evidence="5" type="ORF">G7Y89_g6078</name>
</gene>
<evidence type="ECO:0000256" key="4">
    <source>
        <dbReference type="SAM" id="MobiDB-lite"/>
    </source>
</evidence>